<reference evidence="1" key="1">
    <citation type="submission" date="2022-03" db="EMBL/GenBank/DDBJ databases">
        <title>De novo assembled genomes of Belliella spp. (Cyclobacteriaceae) strains.</title>
        <authorList>
            <person name="Szabo A."/>
            <person name="Korponai K."/>
            <person name="Felfoldi T."/>
        </authorList>
    </citation>
    <scope>NUCLEOTIDE SEQUENCE</scope>
    <source>
        <strain evidence="1">DSM 111904</strain>
    </source>
</reference>
<dbReference type="Proteomes" id="UP001165489">
    <property type="component" value="Unassembled WGS sequence"/>
</dbReference>
<comment type="caution">
    <text evidence="1">The sequence shown here is derived from an EMBL/GenBank/DDBJ whole genome shotgun (WGS) entry which is preliminary data.</text>
</comment>
<accession>A0ABS9V5J7</accession>
<evidence type="ECO:0000313" key="1">
    <source>
        <dbReference type="EMBL" id="MCH7411474.1"/>
    </source>
</evidence>
<name>A0ABS9V5J7_9BACT</name>
<protein>
    <submittedName>
        <fullName evidence="1">Uncharacterized protein</fullName>
    </submittedName>
</protein>
<dbReference type="RefSeq" id="WP_241349908.1">
    <property type="nucleotide sequence ID" value="NZ_JAKZGP010000079.1"/>
</dbReference>
<keyword evidence="2" id="KW-1185">Reference proteome</keyword>
<proteinExistence type="predicted"/>
<evidence type="ECO:0000313" key="2">
    <source>
        <dbReference type="Proteomes" id="UP001165489"/>
    </source>
</evidence>
<gene>
    <name evidence="1" type="ORF">MM239_18950</name>
</gene>
<dbReference type="EMBL" id="JAKZGP010000079">
    <property type="protein sequence ID" value="MCH7411474.1"/>
    <property type="molecule type" value="Genomic_DNA"/>
</dbReference>
<sequence>MKHILLNRAFKYRKRKDINPPKDYDYNSILGAWFNINSKSPLIFAEDFKAQGTKKLDVETGEDNKGQ</sequence>
<organism evidence="1 2">
    <name type="scientific">Belliella filtrata</name>
    <dbReference type="NCBI Taxonomy" id="2923435"/>
    <lineage>
        <taxon>Bacteria</taxon>
        <taxon>Pseudomonadati</taxon>
        <taxon>Bacteroidota</taxon>
        <taxon>Cytophagia</taxon>
        <taxon>Cytophagales</taxon>
        <taxon>Cyclobacteriaceae</taxon>
        <taxon>Belliella</taxon>
    </lineage>
</organism>